<evidence type="ECO:0000313" key="2">
    <source>
        <dbReference type="Proteomes" id="UP000070700"/>
    </source>
</evidence>
<dbReference type="InParanoid" id="A0A194WX23"/>
<reference evidence="1 2" key="1">
    <citation type="submission" date="2015-10" db="EMBL/GenBank/DDBJ databases">
        <title>Full genome of DAOMC 229536 Phialocephala scopiformis, a fungal endophyte of spruce producing the potent anti-insectan compound rugulosin.</title>
        <authorList>
            <consortium name="DOE Joint Genome Institute"/>
            <person name="Walker A.K."/>
            <person name="Frasz S.L."/>
            <person name="Seifert K.A."/>
            <person name="Miller J.D."/>
            <person name="Mondo S.J."/>
            <person name="Labutti K."/>
            <person name="Lipzen A."/>
            <person name="Dockter R."/>
            <person name="Kennedy M."/>
            <person name="Grigoriev I.V."/>
            <person name="Spatafora J.W."/>
        </authorList>
    </citation>
    <scope>NUCLEOTIDE SEQUENCE [LARGE SCALE GENOMIC DNA]</scope>
    <source>
        <strain evidence="1 2">CBS 120377</strain>
    </source>
</reference>
<proteinExistence type="predicted"/>
<dbReference type="Proteomes" id="UP000070700">
    <property type="component" value="Unassembled WGS sequence"/>
</dbReference>
<dbReference type="KEGG" id="psco:LY89DRAFT_757051"/>
<sequence length="239" mass="26794">MAMPNMAFTVTDYLDYKPNFISSFYQNVYSPGFVERQAITAIEEFLSVLTPLVPDNVTLQPPGISIAGNVTLPLVVQTPRFNVGCNLYPAYRRLIIGLSDVIRSCHFCFRNAHPKEFDLATDFLKKVWENTPSEQLIDTAETSCFYSMRLTSNLAVESRPLMSDHQSPWCVLTSVGDWTNGRTLIPRLYTFPRLTVYGTPGDTIIVSDGVEVGNESHTGNRFQLEFFLPPSVYGGDGEE</sequence>
<gene>
    <name evidence="1" type="ORF">LY89DRAFT_757051</name>
</gene>
<organism evidence="1 2">
    <name type="scientific">Mollisia scopiformis</name>
    <name type="common">Conifer needle endophyte fungus</name>
    <name type="synonym">Phialocephala scopiformis</name>
    <dbReference type="NCBI Taxonomy" id="149040"/>
    <lineage>
        <taxon>Eukaryota</taxon>
        <taxon>Fungi</taxon>
        <taxon>Dikarya</taxon>
        <taxon>Ascomycota</taxon>
        <taxon>Pezizomycotina</taxon>
        <taxon>Leotiomycetes</taxon>
        <taxon>Helotiales</taxon>
        <taxon>Mollisiaceae</taxon>
        <taxon>Mollisia</taxon>
    </lineage>
</organism>
<accession>A0A194WX23</accession>
<keyword evidence="2" id="KW-1185">Reference proteome</keyword>
<dbReference type="AlphaFoldDB" id="A0A194WX23"/>
<dbReference type="EMBL" id="KQ947424">
    <property type="protein sequence ID" value="KUJ12531.1"/>
    <property type="molecule type" value="Genomic_DNA"/>
</dbReference>
<dbReference type="RefSeq" id="XP_018066886.1">
    <property type="nucleotide sequence ID" value="XM_018221399.1"/>
</dbReference>
<dbReference type="GeneID" id="28831125"/>
<name>A0A194WX23_MOLSC</name>
<protein>
    <submittedName>
        <fullName evidence="1">Uncharacterized protein</fullName>
    </submittedName>
</protein>
<evidence type="ECO:0000313" key="1">
    <source>
        <dbReference type="EMBL" id="KUJ12531.1"/>
    </source>
</evidence>